<proteinExistence type="predicted"/>
<dbReference type="PATRIC" id="fig|1003200.3.peg.5862"/>
<evidence type="ECO:0000313" key="1">
    <source>
        <dbReference type="EMBL" id="EGP42734.1"/>
    </source>
</evidence>
<gene>
    <name evidence="1" type="ORF">AXXA_29745</name>
</gene>
<name>F7TAE9_9BURK</name>
<evidence type="ECO:0000313" key="2">
    <source>
        <dbReference type="Proteomes" id="UP000004853"/>
    </source>
</evidence>
<dbReference type="HOGENOM" id="CLU_2646395_0_0_4"/>
<sequence>MEGIVLFGYEREHMQMVITIGQQELQRLLVEAARQGANHAIDDLVCYHFNEACERLGISYNTLKKRIAEGKLQSVDGRITGAEIRRYLALS</sequence>
<accession>F7TAE9</accession>
<dbReference type="AlphaFoldDB" id="F7TAE9"/>
<comment type="caution">
    <text evidence="1">The sequence shown here is derived from an EMBL/GenBank/DDBJ whole genome shotgun (WGS) entry which is preliminary data.</text>
</comment>
<dbReference type="Proteomes" id="UP000004853">
    <property type="component" value="Unassembled WGS sequence"/>
</dbReference>
<reference evidence="1 2" key="1">
    <citation type="submission" date="2011-06" db="EMBL/GenBank/DDBJ databases">
        <authorList>
            <person name="Bador J."/>
            <person name="Amoureux L."/>
            <person name="Neuwirth C."/>
        </authorList>
    </citation>
    <scope>NUCLEOTIDE SEQUENCE [LARGE SCALE GENOMIC DNA]</scope>
    <source>
        <strain evidence="1 2">AXX-A</strain>
    </source>
</reference>
<dbReference type="eggNOG" id="ENOG5031SIY">
    <property type="taxonomic scope" value="Bacteria"/>
</dbReference>
<protein>
    <recommendedName>
        <fullName evidence="3">Helix-turn-helix domain-containing protein</fullName>
    </recommendedName>
</protein>
<organism evidence="1 2">
    <name type="scientific">Achromobacter insuavis AXX-A</name>
    <dbReference type="NCBI Taxonomy" id="1003200"/>
    <lineage>
        <taxon>Bacteria</taxon>
        <taxon>Pseudomonadati</taxon>
        <taxon>Pseudomonadota</taxon>
        <taxon>Betaproteobacteria</taxon>
        <taxon>Burkholderiales</taxon>
        <taxon>Alcaligenaceae</taxon>
        <taxon>Achromobacter</taxon>
    </lineage>
</organism>
<evidence type="ECO:0008006" key="3">
    <source>
        <dbReference type="Google" id="ProtNLM"/>
    </source>
</evidence>
<dbReference type="EMBL" id="AFRQ01000139">
    <property type="protein sequence ID" value="EGP42734.1"/>
    <property type="molecule type" value="Genomic_DNA"/>
</dbReference>